<dbReference type="PANTHER" id="PTHR32089">
    <property type="entry name" value="METHYL-ACCEPTING CHEMOTAXIS PROTEIN MCPB"/>
    <property type="match status" value="1"/>
</dbReference>
<evidence type="ECO:0000313" key="12">
    <source>
        <dbReference type="Proteomes" id="UP000186002"/>
    </source>
</evidence>
<evidence type="ECO:0000256" key="6">
    <source>
        <dbReference type="SAM" id="Coils"/>
    </source>
</evidence>
<evidence type="ECO:0000256" key="2">
    <source>
        <dbReference type="ARBA" id="ARBA00022519"/>
    </source>
</evidence>
<feature type="domain" description="T-SNARE coiled-coil homology" evidence="9">
    <location>
        <begin position="482"/>
        <end position="544"/>
    </location>
</feature>
<comment type="subcellular location">
    <subcellularLocation>
        <location evidence="1">Cell inner membrane</location>
        <topology evidence="1">Multi-pass membrane protein</topology>
    </subcellularLocation>
</comment>
<dbReference type="GO" id="GO:0005886">
    <property type="term" value="C:plasma membrane"/>
    <property type="evidence" value="ECO:0007669"/>
    <property type="project" value="UniProtKB-SubCell"/>
</dbReference>
<reference evidence="11 12" key="1">
    <citation type="submission" date="2016-11" db="EMBL/GenBank/DDBJ databases">
        <authorList>
            <person name="Jaros S."/>
            <person name="Januszkiewicz K."/>
            <person name="Wedrychowicz H."/>
        </authorList>
    </citation>
    <scope>NUCLEOTIDE SEQUENCE [LARGE SCALE GENOMIC DNA]</scope>
    <source>
        <strain evidence="11 12">DSM 22153</strain>
    </source>
</reference>
<dbReference type="SUPFAM" id="SSF58104">
    <property type="entry name" value="Methyl-accepting chemotaxis protein (MCP) signaling domain"/>
    <property type="match status" value="1"/>
</dbReference>
<keyword evidence="3 5" id="KW-0807">Transducer</keyword>
<evidence type="ECO:0000259" key="10">
    <source>
        <dbReference type="PROSITE" id="PS50885"/>
    </source>
</evidence>
<protein>
    <submittedName>
        <fullName evidence="11">Methyl-accepting chemotaxis sensory transducer</fullName>
    </submittedName>
</protein>
<feature type="domain" description="HAMP" evidence="10">
    <location>
        <begin position="237"/>
        <end position="290"/>
    </location>
</feature>
<evidence type="ECO:0000256" key="7">
    <source>
        <dbReference type="SAM" id="Phobius"/>
    </source>
</evidence>
<dbReference type="GO" id="GO:0006935">
    <property type="term" value="P:chemotaxis"/>
    <property type="evidence" value="ECO:0007669"/>
    <property type="project" value="InterPro"/>
</dbReference>
<keyword evidence="12" id="KW-1185">Reference proteome</keyword>
<keyword evidence="7" id="KW-0812">Transmembrane</keyword>
<dbReference type="CDD" id="cd06225">
    <property type="entry name" value="HAMP"/>
    <property type="match status" value="1"/>
</dbReference>
<dbReference type="PROSITE" id="PS50192">
    <property type="entry name" value="T_SNARE"/>
    <property type="match status" value="1"/>
</dbReference>
<dbReference type="OrthoDB" id="354287at2"/>
<evidence type="ECO:0000313" key="11">
    <source>
        <dbReference type="EMBL" id="SHL40778.1"/>
    </source>
</evidence>
<gene>
    <name evidence="11" type="ORF">SAMN05444272_0511</name>
</gene>
<keyword evidence="6" id="KW-0175">Coiled coil</keyword>
<evidence type="ECO:0000256" key="5">
    <source>
        <dbReference type="PROSITE-ProRule" id="PRU00284"/>
    </source>
</evidence>
<evidence type="ECO:0000256" key="1">
    <source>
        <dbReference type="ARBA" id="ARBA00004429"/>
    </source>
</evidence>
<sequence length="585" mass="61406">MGPNFGPGFGGLALKSLKAKTGVAAGVFFATILAFSIGLLICLSSMTKSATELEVKGQQFSGDVLNLAVSLQKMRFNIVQVQQWLTDISATRGEDGLDDGFALSEEFAANFESESLEAKAIAERLGYSDVVSGIADVRAKFPSYFAAGTKMAKAYIAEGTSAGNKEMATFDANASTLTEAVEAVFEKQIAELEAERAELIQRGESFDSSEALAVDVVYAIIAVLLTSVALGSLALHLGVLKPLGNLASAVRKISDGDYEVQLKENVRGDEIGHLASSILVLRDNAAERRQLAEANRKEMEQRQQRVLTREKTIDGFRAGVAGILDSVSHTMSRLEDTAQSLSTVTSDTERFADEAASSSQDARSNVEAVAAATMQLSSSIEEINRRVTSTTAVVSEAAETTAATNDKVERLSAAAQEIGDVVQLISTIAEQTNLLALNATIEAARAGDAGKGFAVVANEVKALANQTGKATETITQQIAAIQGATNEAARSIREISQIMDSISSETSAIAAAVNEQSAATSEISRGVQEAAHGTETASERVSGVSSNARKSSNVVVEVSGAVTSVVEGTQSLTGQIEKFIRDIAA</sequence>
<dbReference type="SMART" id="SM00304">
    <property type="entry name" value="HAMP"/>
    <property type="match status" value="1"/>
</dbReference>
<dbReference type="InterPro" id="IPR003660">
    <property type="entry name" value="HAMP_dom"/>
</dbReference>
<dbReference type="Pfam" id="PF00672">
    <property type="entry name" value="HAMP"/>
    <property type="match status" value="1"/>
</dbReference>
<keyword evidence="2" id="KW-0997">Cell inner membrane</keyword>
<feature type="transmembrane region" description="Helical" evidence="7">
    <location>
        <begin position="216"/>
        <end position="239"/>
    </location>
</feature>
<dbReference type="GO" id="GO:0007165">
    <property type="term" value="P:signal transduction"/>
    <property type="evidence" value="ECO:0007669"/>
    <property type="project" value="UniProtKB-KW"/>
</dbReference>
<dbReference type="SMART" id="SM00283">
    <property type="entry name" value="MA"/>
    <property type="match status" value="1"/>
</dbReference>
<dbReference type="InterPro" id="IPR004089">
    <property type="entry name" value="MCPsignal_dom"/>
</dbReference>
<keyword evidence="7" id="KW-0472">Membrane</keyword>
<organism evidence="11 12">
    <name type="scientific">Roseibium suaedae</name>
    <dbReference type="NCBI Taxonomy" id="735517"/>
    <lineage>
        <taxon>Bacteria</taxon>
        <taxon>Pseudomonadati</taxon>
        <taxon>Pseudomonadota</taxon>
        <taxon>Alphaproteobacteria</taxon>
        <taxon>Hyphomicrobiales</taxon>
        <taxon>Stappiaceae</taxon>
        <taxon>Roseibium</taxon>
    </lineage>
</organism>
<dbReference type="InterPro" id="IPR000727">
    <property type="entry name" value="T_SNARE_dom"/>
</dbReference>
<dbReference type="EMBL" id="FRBW01000001">
    <property type="protein sequence ID" value="SHL40778.1"/>
    <property type="molecule type" value="Genomic_DNA"/>
</dbReference>
<evidence type="ECO:0000256" key="4">
    <source>
        <dbReference type="ARBA" id="ARBA00029447"/>
    </source>
</evidence>
<feature type="domain" description="Methyl-accepting transducer" evidence="8">
    <location>
        <begin position="330"/>
        <end position="566"/>
    </location>
</feature>
<feature type="transmembrane region" description="Helical" evidence="7">
    <location>
        <begin position="22"/>
        <end position="43"/>
    </location>
</feature>
<feature type="coiled-coil region" evidence="6">
    <location>
        <begin position="282"/>
        <end position="309"/>
    </location>
</feature>
<dbReference type="PANTHER" id="PTHR32089:SF112">
    <property type="entry name" value="LYSOZYME-LIKE PROTEIN-RELATED"/>
    <property type="match status" value="1"/>
</dbReference>
<dbReference type="Gene3D" id="1.10.287.950">
    <property type="entry name" value="Methyl-accepting chemotaxis protein"/>
    <property type="match status" value="1"/>
</dbReference>
<dbReference type="AlphaFoldDB" id="A0A1M7ADL4"/>
<evidence type="ECO:0000259" key="9">
    <source>
        <dbReference type="PROSITE" id="PS50192"/>
    </source>
</evidence>
<dbReference type="Pfam" id="PF00015">
    <property type="entry name" value="MCPsignal"/>
    <property type="match status" value="1"/>
</dbReference>
<dbReference type="Gene3D" id="6.10.340.10">
    <property type="match status" value="1"/>
</dbReference>
<dbReference type="STRING" id="735517.SAMN05444272_0511"/>
<dbReference type="GO" id="GO:0004888">
    <property type="term" value="F:transmembrane signaling receptor activity"/>
    <property type="evidence" value="ECO:0007669"/>
    <property type="project" value="InterPro"/>
</dbReference>
<evidence type="ECO:0000256" key="3">
    <source>
        <dbReference type="ARBA" id="ARBA00023224"/>
    </source>
</evidence>
<dbReference type="PROSITE" id="PS50111">
    <property type="entry name" value="CHEMOTAXIS_TRANSDUC_2"/>
    <property type="match status" value="1"/>
</dbReference>
<dbReference type="PROSITE" id="PS50885">
    <property type="entry name" value="HAMP"/>
    <property type="match status" value="1"/>
</dbReference>
<proteinExistence type="inferred from homology"/>
<dbReference type="PRINTS" id="PR00260">
    <property type="entry name" value="CHEMTRNSDUCR"/>
</dbReference>
<dbReference type="InterPro" id="IPR004090">
    <property type="entry name" value="Chemotax_Me-accpt_rcpt"/>
</dbReference>
<evidence type="ECO:0000259" key="8">
    <source>
        <dbReference type="PROSITE" id="PS50111"/>
    </source>
</evidence>
<keyword evidence="2" id="KW-1003">Cell membrane</keyword>
<keyword evidence="7" id="KW-1133">Transmembrane helix</keyword>
<comment type="similarity">
    <text evidence="4">Belongs to the methyl-accepting chemotaxis (MCP) protein family.</text>
</comment>
<dbReference type="Proteomes" id="UP000186002">
    <property type="component" value="Unassembled WGS sequence"/>
</dbReference>
<accession>A0A1M7ADL4</accession>
<name>A0A1M7ADL4_9HYPH</name>